<dbReference type="EMBL" id="LAZR01006198">
    <property type="protein sequence ID" value="KKM93988.1"/>
    <property type="molecule type" value="Genomic_DNA"/>
</dbReference>
<gene>
    <name evidence="1" type="ORF">LCGC14_1202840</name>
</gene>
<organism evidence="1">
    <name type="scientific">marine sediment metagenome</name>
    <dbReference type="NCBI Taxonomy" id="412755"/>
    <lineage>
        <taxon>unclassified sequences</taxon>
        <taxon>metagenomes</taxon>
        <taxon>ecological metagenomes</taxon>
    </lineage>
</organism>
<proteinExistence type="predicted"/>
<protein>
    <submittedName>
        <fullName evidence="1">Uncharacterized protein</fullName>
    </submittedName>
</protein>
<dbReference type="AlphaFoldDB" id="A0A0F9LKU9"/>
<accession>A0A0F9LKU9</accession>
<name>A0A0F9LKU9_9ZZZZ</name>
<reference evidence="1" key="1">
    <citation type="journal article" date="2015" name="Nature">
        <title>Complex archaea that bridge the gap between prokaryotes and eukaryotes.</title>
        <authorList>
            <person name="Spang A."/>
            <person name="Saw J.H."/>
            <person name="Jorgensen S.L."/>
            <person name="Zaremba-Niedzwiedzka K."/>
            <person name="Martijn J."/>
            <person name="Lind A.E."/>
            <person name="van Eijk R."/>
            <person name="Schleper C."/>
            <person name="Guy L."/>
            <person name="Ettema T.J."/>
        </authorList>
    </citation>
    <scope>NUCLEOTIDE SEQUENCE</scope>
</reference>
<evidence type="ECO:0000313" key="1">
    <source>
        <dbReference type="EMBL" id="KKM93988.1"/>
    </source>
</evidence>
<sequence length="634" mass="69757">MKLPRFIASGGVRETGLVRAQDIGALTNVGDAEFRAIAQAGAAIGAVSDLGFRAFMSRQAIDDEIESGKATQRVQESWNNVDNTITNLVPDIDMPLPGDPDYNKTLVTLSKAKIDKMLPELLGDVEKDAKEIFGSVVNPKLKAQLIAQYNDQYADNVKRVKGALNAKLNDYQLGEINKLATAAARNGNADIANHYIDIADKHGLITHTKAVALKDDFTKLAKKSITDSLTDAVYAAINTEDFGLARVIAESPHIDARDQHLLQNTITAAERKVDDEQVEVQKDILGKKLAAGTLTYPEIDAMDALDEDTQESYRLKMLAESNRRGKGEEILVNQKARAELNSMATNLWRDALTLPQFTEALDGARFGVKVDGELQYVLGDIVSDKPLIDDAEYEQLSTQADTELAKAHAQSLASIKPFATTQLVFASEDDAFQDYLKLIRSEVKGEAEKDRVQVNAIEQRQLQFWNLRQYMTHVRGVLEKTPDMSGKEFRQESEAVLYEFKNRTIEEIKQLEKRQAGQVLTPPPLSEAELKGGMTDAVAAETLRIRTEGETVAADFLAKHPLAVQMQSPTGVPIRASLATIGSRLDRGDVFPPGSNIRVKRNPSDKTITFEGLSIEPGKRVISFDGGATWQLLP</sequence>
<comment type="caution">
    <text evidence="1">The sequence shown here is derived from an EMBL/GenBank/DDBJ whole genome shotgun (WGS) entry which is preliminary data.</text>
</comment>